<dbReference type="EMBL" id="BAAASD010000004">
    <property type="protein sequence ID" value="GAA2332648.1"/>
    <property type="molecule type" value="Genomic_DNA"/>
</dbReference>
<dbReference type="PROSITE" id="PS00041">
    <property type="entry name" value="HTH_ARAC_FAMILY_1"/>
    <property type="match status" value="1"/>
</dbReference>
<evidence type="ECO:0000313" key="6">
    <source>
        <dbReference type="Proteomes" id="UP001500253"/>
    </source>
</evidence>
<keyword evidence="1" id="KW-0805">Transcription regulation</keyword>
<dbReference type="InterPro" id="IPR018062">
    <property type="entry name" value="HTH_AraC-typ_CS"/>
</dbReference>
<keyword evidence="3" id="KW-0804">Transcription</keyword>
<protein>
    <submittedName>
        <fullName evidence="5">Helix-turn-helix domain-containing protein</fullName>
    </submittedName>
</protein>
<feature type="domain" description="HTH araC/xylS-type" evidence="4">
    <location>
        <begin position="218"/>
        <end position="319"/>
    </location>
</feature>
<gene>
    <name evidence="5" type="ORF">GCM10010246_15110</name>
</gene>
<dbReference type="PRINTS" id="PR00032">
    <property type="entry name" value="HTHARAC"/>
</dbReference>
<keyword evidence="6" id="KW-1185">Reference proteome</keyword>
<accession>A0ABP5SJT0</accession>
<dbReference type="Pfam" id="PF14525">
    <property type="entry name" value="AraC_binding_2"/>
    <property type="match status" value="1"/>
</dbReference>
<proteinExistence type="predicted"/>
<dbReference type="InterPro" id="IPR009057">
    <property type="entry name" value="Homeodomain-like_sf"/>
</dbReference>
<dbReference type="PANTHER" id="PTHR46796:SF6">
    <property type="entry name" value="ARAC SUBFAMILY"/>
    <property type="match status" value="1"/>
</dbReference>
<dbReference type="InterPro" id="IPR035418">
    <property type="entry name" value="AraC-bd_2"/>
</dbReference>
<dbReference type="SUPFAM" id="SSF46689">
    <property type="entry name" value="Homeodomain-like"/>
    <property type="match status" value="1"/>
</dbReference>
<evidence type="ECO:0000256" key="2">
    <source>
        <dbReference type="ARBA" id="ARBA00023125"/>
    </source>
</evidence>
<dbReference type="InterPro" id="IPR018060">
    <property type="entry name" value="HTH_AraC"/>
</dbReference>
<dbReference type="Proteomes" id="UP001500253">
    <property type="component" value="Unassembled WGS sequence"/>
</dbReference>
<dbReference type="SMART" id="SM00342">
    <property type="entry name" value="HTH_ARAC"/>
    <property type="match status" value="1"/>
</dbReference>
<dbReference type="Pfam" id="PF12833">
    <property type="entry name" value="HTH_18"/>
    <property type="match status" value="1"/>
</dbReference>
<reference evidence="6" key="1">
    <citation type="journal article" date="2019" name="Int. J. Syst. Evol. Microbiol.">
        <title>The Global Catalogue of Microorganisms (GCM) 10K type strain sequencing project: providing services to taxonomists for standard genome sequencing and annotation.</title>
        <authorList>
            <consortium name="The Broad Institute Genomics Platform"/>
            <consortium name="The Broad Institute Genome Sequencing Center for Infectious Disease"/>
            <person name="Wu L."/>
            <person name="Ma J."/>
        </authorList>
    </citation>
    <scope>NUCLEOTIDE SEQUENCE [LARGE SCALE GENOMIC DNA]</scope>
    <source>
        <strain evidence="6">JCM 4316</strain>
    </source>
</reference>
<dbReference type="InterPro" id="IPR050204">
    <property type="entry name" value="AraC_XylS_family_regulators"/>
</dbReference>
<dbReference type="PANTHER" id="PTHR46796">
    <property type="entry name" value="HTH-TYPE TRANSCRIPTIONAL ACTIVATOR RHAS-RELATED"/>
    <property type="match status" value="1"/>
</dbReference>
<dbReference type="PROSITE" id="PS01124">
    <property type="entry name" value="HTH_ARAC_FAMILY_2"/>
    <property type="match status" value="1"/>
</dbReference>
<organism evidence="5 6">
    <name type="scientific">Streptomyces cuspidosporus</name>
    <dbReference type="NCBI Taxonomy" id="66882"/>
    <lineage>
        <taxon>Bacteria</taxon>
        <taxon>Bacillati</taxon>
        <taxon>Actinomycetota</taxon>
        <taxon>Actinomycetes</taxon>
        <taxon>Kitasatosporales</taxon>
        <taxon>Streptomycetaceae</taxon>
        <taxon>Streptomyces</taxon>
    </lineage>
</organism>
<dbReference type="RefSeq" id="WP_346173671.1">
    <property type="nucleotide sequence ID" value="NZ_BAAASD010000004.1"/>
</dbReference>
<evidence type="ECO:0000313" key="5">
    <source>
        <dbReference type="EMBL" id="GAA2332648.1"/>
    </source>
</evidence>
<evidence type="ECO:0000256" key="1">
    <source>
        <dbReference type="ARBA" id="ARBA00023015"/>
    </source>
</evidence>
<dbReference type="Gene3D" id="1.10.10.60">
    <property type="entry name" value="Homeodomain-like"/>
    <property type="match status" value="1"/>
</dbReference>
<dbReference type="InterPro" id="IPR020449">
    <property type="entry name" value="Tscrpt_reg_AraC-type_HTH"/>
</dbReference>
<comment type="caution">
    <text evidence="5">The sequence shown here is derived from an EMBL/GenBank/DDBJ whole genome shotgun (WGS) entry which is preliminary data.</text>
</comment>
<evidence type="ECO:0000256" key="3">
    <source>
        <dbReference type="ARBA" id="ARBA00023163"/>
    </source>
</evidence>
<keyword evidence="2" id="KW-0238">DNA-binding</keyword>
<evidence type="ECO:0000259" key="4">
    <source>
        <dbReference type="PROSITE" id="PS01124"/>
    </source>
</evidence>
<name>A0ABP5SJT0_9ACTN</name>
<sequence length="328" mass="36280">MILTSLTTDDLPQADRFGWWREMTASAMLPSLLDTDRRSRFRATADLVDLGGAQVTAMTYHSLTSLRTPKLIRQRDPESCLLSLTVHGTMTLSHCGREATAGVHQLLVFSSSRPFHGSARAEDRPVSQILAQIPRSLIPVRPQTLDQAFATRIPAADAFGELLAHFLTQVTNRARQYRTSDRARLSAILVDLLSGLLAHRLEAEHELPAESRRRALFLEGKSVIQQRLGDPALSTAEVAAALHISPRSLNRLFESNGLTVSDWIRRQRLEGARHDLSDPAQRGTAVCRISARWGFSHPAAFSRAFRRGYGCSPQEYRQQALTGTGAPG</sequence>